<dbReference type="STRING" id="1605367.AFM12_10995"/>
<dbReference type="GO" id="GO:0051213">
    <property type="term" value="F:dioxygenase activity"/>
    <property type="evidence" value="ECO:0007669"/>
    <property type="project" value="UniProtKB-KW"/>
</dbReference>
<gene>
    <name evidence="1" type="ORF">AFM12_10995</name>
</gene>
<keyword evidence="2" id="KW-1185">Reference proteome</keyword>
<dbReference type="SUPFAM" id="SSF51197">
    <property type="entry name" value="Clavaminate synthase-like"/>
    <property type="match status" value="1"/>
</dbReference>
<organism evidence="1 2">
    <name type="scientific">Jiulongibacter sediminis</name>
    <dbReference type="NCBI Taxonomy" id="1605367"/>
    <lineage>
        <taxon>Bacteria</taxon>
        <taxon>Pseudomonadati</taxon>
        <taxon>Bacteroidota</taxon>
        <taxon>Cytophagia</taxon>
        <taxon>Cytophagales</taxon>
        <taxon>Leadbetterellaceae</taxon>
        <taxon>Jiulongibacter</taxon>
    </lineage>
</organism>
<dbReference type="AlphaFoldDB" id="A0A0P7BKJ6"/>
<keyword evidence="1" id="KW-0560">Oxidoreductase</keyword>
<comment type="caution">
    <text evidence="1">The sequence shown here is derived from an EMBL/GenBank/DDBJ whole genome shotgun (WGS) entry which is preliminary data.</text>
</comment>
<dbReference type="PATRIC" id="fig|1605367.3.peg.3591"/>
<dbReference type="EMBL" id="LGTQ01000009">
    <property type="protein sequence ID" value="KPM47785.1"/>
    <property type="molecule type" value="Genomic_DNA"/>
</dbReference>
<dbReference type="OrthoDB" id="9798771at2"/>
<dbReference type="Gene3D" id="2.60.120.620">
    <property type="entry name" value="q2cbj1_9rhob like domain"/>
    <property type="match status" value="1"/>
</dbReference>
<reference evidence="1 2" key="1">
    <citation type="submission" date="2015-07" db="EMBL/GenBank/DDBJ databases">
        <title>The draft genome sequence of Leadbetterella sp. JN14-9.</title>
        <authorList>
            <person name="Liu Y."/>
            <person name="Du J."/>
            <person name="Shao Z."/>
        </authorList>
    </citation>
    <scope>NUCLEOTIDE SEQUENCE [LARGE SCALE GENOMIC DNA]</scope>
    <source>
        <strain evidence="1 2">JN14-9</strain>
    </source>
</reference>
<proteinExistence type="predicted"/>
<protein>
    <submittedName>
        <fullName evidence="1">Phytanoyl-CoA dioxygenase</fullName>
    </submittedName>
</protein>
<name>A0A0P7BKJ6_9BACT</name>
<dbReference type="RefSeq" id="WP_055148140.1">
    <property type="nucleotide sequence ID" value="NZ_JXSZ01000009.1"/>
</dbReference>
<accession>A0A0P7BKJ6</accession>
<dbReference type="Proteomes" id="UP000050454">
    <property type="component" value="Unassembled WGS sequence"/>
</dbReference>
<sequence length="259" mass="29230">MSKLSEKQLNDFIDQGYLRLDGVFDQQTAEEARKILWEAMGVQEATGVYWKEPVIYLGDFAQKPFREAANSERLAVAFDQLVGQQNWIPRMSLGSFPIRFPSLKEPGDTGWHVDASFPGDEPGDYMKWRINICSKNRGLLMLFLFSDVTAADAPTRIRVGSHLDVARILKPFGKEGLSFTELSDKLGSTSNRKEIFATGEVGTVYLCHPFLVHAAQKHLGQYPKFMAQPPLFTKNDLSPLVEKEEYPAVEMAIRRALKV</sequence>
<evidence type="ECO:0000313" key="1">
    <source>
        <dbReference type="EMBL" id="KPM47785.1"/>
    </source>
</evidence>
<keyword evidence="1" id="KW-0223">Dioxygenase</keyword>
<evidence type="ECO:0000313" key="2">
    <source>
        <dbReference type="Proteomes" id="UP000050454"/>
    </source>
</evidence>